<dbReference type="PANTHER" id="PTHR31111:SF138">
    <property type="entry name" value="F-BOX ASSOCIATED DOMAIN-CONTAINING PROTEIN"/>
    <property type="match status" value="1"/>
</dbReference>
<sequence>MAYTTFLPNDIILEILKRLPAKSLMRFKCVSKGWLNMILHPFFIESHQNHARTRPDASRRLFAYSDRYNHLVLSYHNNDHPELLIQTFFSTNMKLDFTSSQILYSQSPLWLGANTRITSECQGISNIANGLICVHNYDVGCLEKQSLWLINLATMQKRSLPIPRVCFLHRSSYFLGSDSSSKKYKILHFCSGGEYDCQVLTVGRRRWRRVIGRNPGKELGLPEAMSTDGRIYFKVGNRDLHVLTFFDLHTEKFAHLSIPEASLPREGNTGWLYCPYYLQELFEIRGKLGLVRGLKVWILEETGWIEKSIILPNHVYNGTFVGYERNSKIIIKSSQGGDMTSKYFLYDLDTSECAEAPGIAIHDLNFSNYLFGSHLPSDVCNMKLFNYIENITTL</sequence>
<proteinExistence type="predicted"/>
<dbReference type="PANTHER" id="PTHR31111">
    <property type="entry name" value="BNAA05G37150D PROTEIN-RELATED"/>
    <property type="match status" value="1"/>
</dbReference>
<dbReference type="AlphaFoldDB" id="A0AAV0DDG6"/>
<protein>
    <recommendedName>
        <fullName evidence="1">F-box domain-containing protein</fullName>
    </recommendedName>
</protein>
<dbReference type="SUPFAM" id="SSF81383">
    <property type="entry name" value="F-box domain"/>
    <property type="match status" value="1"/>
</dbReference>
<evidence type="ECO:0000313" key="2">
    <source>
        <dbReference type="EMBL" id="CAH9098795.1"/>
    </source>
</evidence>
<evidence type="ECO:0000313" key="3">
    <source>
        <dbReference type="Proteomes" id="UP001152523"/>
    </source>
</evidence>
<dbReference type="CDD" id="cd22157">
    <property type="entry name" value="F-box_AtFBW1-like"/>
    <property type="match status" value="1"/>
</dbReference>
<name>A0AAV0DDG6_9ASTE</name>
<dbReference type="PROSITE" id="PS50181">
    <property type="entry name" value="FBOX"/>
    <property type="match status" value="1"/>
</dbReference>
<dbReference type="InterPro" id="IPR001810">
    <property type="entry name" value="F-box_dom"/>
</dbReference>
<dbReference type="SMART" id="SM00256">
    <property type="entry name" value="FBOX"/>
    <property type="match status" value="1"/>
</dbReference>
<organism evidence="2 3">
    <name type="scientific">Cuscuta epithymum</name>
    <dbReference type="NCBI Taxonomy" id="186058"/>
    <lineage>
        <taxon>Eukaryota</taxon>
        <taxon>Viridiplantae</taxon>
        <taxon>Streptophyta</taxon>
        <taxon>Embryophyta</taxon>
        <taxon>Tracheophyta</taxon>
        <taxon>Spermatophyta</taxon>
        <taxon>Magnoliopsida</taxon>
        <taxon>eudicotyledons</taxon>
        <taxon>Gunneridae</taxon>
        <taxon>Pentapetalae</taxon>
        <taxon>asterids</taxon>
        <taxon>lamiids</taxon>
        <taxon>Solanales</taxon>
        <taxon>Convolvulaceae</taxon>
        <taxon>Cuscuteae</taxon>
        <taxon>Cuscuta</taxon>
        <taxon>Cuscuta subgen. Cuscuta</taxon>
    </lineage>
</organism>
<keyword evidence="3" id="KW-1185">Reference proteome</keyword>
<gene>
    <name evidence="2" type="ORF">CEPIT_LOCUS14551</name>
</gene>
<feature type="domain" description="F-box" evidence="1">
    <location>
        <begin position="1"/>
        <end position="38"/>
    </location>
</feature>
<dbReference type="InterPro" id="IPR017451">
    <property type="entry name" value="F-box-assoc_interact_dom"/>
</dbReference>
<dbReference type="Pfam" id="PF00646">
    <property type="entry name" value="F-box"/>
    <property type="match status" value="1"/>
</dbReference>
<comment type="caution">
    <text evidence="2">The sequence shown here is derived from an EMBL/GenBank/DDBJ whole genome shotgun (WGS) entry which is preliminary data.</text>
</comment>
<dbReference type="Gene3D" id="1.20.1280.50">
    <property type="match status" value="1"/>
</dbReference>
<dbReference type="Proteomes" id="UP001152523">
    <property type="component" value="Unassembled WGS sequence"/>
</dbReference>
<dbReference type="Pfam" id="PF08268">
    <property type="entry name" value="FBA_3"/>
    <property type="match status" value="1"/>
</dbReference>
<accession>A0AAV0DDG6</accession>
<dbReference type="InterPro" id="IPR036047">
    <property type="entry name" value="F-box-like_dom_sf"/>
</dbReference>
<dbReference type="NCBIfam" id="TIGR01640">
    <property type="entry name" value="F_box_assoc_1"/>
    <property type="match status" value="1"/>
</dbReference>
<evidence type="ECO:0000259" key="1">
    <source>
        <dbReference type="PROSITE" id="PS50181"/>
    </source>
</evidence>
<dbReference type="EMBL" id="CAMAPF010000101">
    <property type="protein sequence ID" value="CAH9098795.1"/>
    <property type="molecule type" value="Genomic_DNA"/>
</dbReference>
<reference evidence="2" key="1">
    <citation type="submission" date="2022-07" db="EMBL/GenBank/DDBJ databases">
        <authorList>
            <person name="Macas J."/>
            <person name="Novak P."/>
            <person name="Neumann P."/>
        </authorList>
    </citation>
    <scope>NUCLEOTIDE SEQUENCE</scope>
</reference>
<dbReference type="InterPro" id="IPR013187">
    <property type="entry name" value="F-box-assoc_dom_typ3"/>
</dbReference>